<organism evidence="3 4">
    <name type="scientific">Streptomyces badius</name>
    <dbReference type="NCBI Taxonomy" id="1941"/>
    <lineage>
        <taxon>Bacteria</taxon>
        <taxon>Bacillati</taxon>
        <taxon>Actinomycetota</taxon>
        <taxon>Actinomycetes</taxon>
        <taxon>Kitasatosporales</taxon>
        <taxon>Streptomycetaceae</taxon>
        <taxon>Streptomyces</taxon>
    </lineage>
</organism>
<accession>A0ABQ2T325</accession>
<evidence type="ECO:0000256" key="1">
    <source>
        <dbReference type="SAM" id="MobiDB-lite"/>
    </source>
</evidence>
<dbReference type="EMBL" id="BMSZ01000005">
    <property type="protein sequence ID" value="GGS47928.1"/>
    <property type="molecule type" value="Genomic_DNA"/>
</dbReference>
<sequence>MPWSACPGARIPAESRRGGHRPAGVTAEPPGVGKASRGSRAGVFYESWNELLRVPAAAGLAYLILIAAVRPAVTQKQGRLGFHQAPYASEADRGPSGGDCRRTSETSAAAPCATVT</sequence>
<keyword evidence="2" id="KW-0472">Membrane</keyword>
<keyword evidence="4" id="KW-1185">Reference proteome</keyword>
<evidence type="ECO:0000256" key="2">
    <source>
        <dbReference type="SAM" id="Phobius"/>
    </source>
</evidence>
<comment type="caution">
    <text evidence="3">The sequence shown here is derived from an EMBL/GenBank/DDBJ whole genome shotgun (WGS) entry which is preliminary data.</text>
</comment>
<keyword evidence="2" id="KW-1133">Transmembrane helix</keyword>
<feature type="region of interest" description="Disordered" evidence="1">
    <location>
        <begin position="1"/>
        <end position="38"/>
    </location>
</feature>
<gene>
    <name evidence="3" type="ORF">GCM10010253_22770</name>
</gene>
<evidence type="ECO:0000313" key="3">
    <source>
        <dbReference type="EMBL" id="GGS47928.1"/>
    </source>
</evidence>
<feature type="region of interest" description="Disordered" evidence="1">
    <location>
        <begin position="84"/>
        <end position="116"/>
    </location>
</feature>
<name>A0ABQ2T325_STRBA</name>
<evidence type="ECO:0000313" key="4">
    <source>
        <dbReference type="Proteomes" id="UP000659767"/>
    </source>
</evidence>
<reference evidence="4" key="1">
    <citation type="journal article" date="2019" name="Int. J. Syst. Evol. Microbiol.">
        <title>The Global Catalogue of Microorganisms (GCM) 10K type strain sequencing project: providing services to taxonomists for standard genome sequencing and annotation.</title>
        <authorList>
            <consortium name="The Broad Institute Genomics Platform"/>
            <consortium name="The Broad Institute Genome Sequencing Center for Infectious Disease"/>
            <person name="Wu L."/>
            <person name="Ma J."/>
        </authorList>
    </citation>
    <scope>NUCLEOTIDE SEQUENCE [LARGE SCALE GENOMIC DNA]</scope>
    <source>
        <strain evidence="4">JCM 4350</strain>
    </source>
</reference>
<dbReference type="Proteomes" id="UP000659767">
    <property type="component" value="Unassembled WGS sequence"/>
</dbReference>
<proteinExistence type="predicted"/>
<keyword evidence="2" id="KW-0812">Transmembrane</keyword>
<feature type="transmembrane region" description="Helical" evidence="2">
    <location>
        <begin position="54"/>
        <end position="73"/>
    </location>
</feature>
<protein>
    <submittedName>
        <fullName evidence="3">Uncharacterized protein</fullName>
    </submittedName>
</protein>